<reference evidence="2 3" key="1">
    <citation type="submission" date="2024-05" db="EMBL/GenBank/DDBJ databases">
        <title>A draft genome resource for the thread blight pathogen Marasmius tenuissimus strain MS-2.</title>
        <authorList>
            <person name="Yulfo-Soto G.E."/>
            <person name="Baruah I.K."/>
            <person name="Amoako-Attah I."/>
            <person name="Bukari Y."/>
            <person name="Meinhardt L.W."/>
            <person name="Bailey B.A."/>
            <person name="Cohen S.P."/>
        </authorList>
    </citation>
    <scope>NUCLEOTIDE SEQUENCE [LARGE SCALE GENOMIC DNA]</scope>
    <source>
        <strain evidence="2 3">MS-2</strain>
    </source>
</reference>
<accession>A0ABR2ZCA6</accession>
<keyword evidence="3" id="KW-1185">Reference proteome</keyword>
<name>A0ABR2ZCA6_9AGAR</name>
<feature type="region of interest" description="Disordered" evidence="1">
    <location>
        <begin position="131"/>
        <end position="190"/>
    </location>
</feature>
<dbReference type="Proteomes" id="UP001437256">
    <property type="component" value="Unassembled WGS sequence"/>
</dbReference>
<dbReference type="EMBL" id="JBBXMP010000361">
    <property type="protein sequence ID" value="KAL0058122.1"/>
    <property type="molecule type" value="Genomic_DNA"/>
</dbReference>
<feature type="region of interest" description="Disordered" evidence="1">
    <location>
        <begin position="205"/>
        <end position="224"/>
    </location>
</feature>
<gene>
    <name evidence="2" type="ORF">AAF712_015216</name>
</gene>
<evidence type="ECO:0000313" key="3">
    <source>
        <dbReference type="Proteomes" id="UP001437256"/>
    </source>
</evidence>
<evidence type="ECO:0000313" key="2">
    <source>
        <dbReference type="EMBL" id="KAL0058122.1"/>
    </source>
</evidence>
<protein>
    <submittedName>
        <fullName evidence="2">Uncharacterized protein</fullName>
    </submittedName>
</protein>
<feature type="compositionally biased region" description="Basic residues" evidence="1">
    <location>
        <begin position="214"/>
        <end position="224"/>
    </location>
</feature>
<organism evidence="2 3">
    <name type="scientific">Marasmius tenuissimus</name>
    <dbReference type="NCBI Taxonomy" id="585030"/>
    <lineage>
        <taxon>Eukaryota</taxon>
        <taxon>Fungi</taxon>
        <taxon>Dikarya</taxon>
        <taxon>Basidiomycota</taxon>
        <taxon>Agaricomycotina</taxon>
        <taxon>Agaricomycetes</taxon>
        <taxon>Agaricomycetidae</taxon>
        <taxon>Agaricales</taxon>
        <taxon>Marasmiineae</taxon>
        <taxon>Marasmiaceae</taxon>
        <taxon>Marasmius</taxon>
    </lineage>
</organism>
<evidence type="ECO:0000256" key="1">
    <source>
        <dbReference type="SAM" id="MobiDB-lite"/>
    </source>
</evidence>
<sequence length="224" mass="24798">MSSLHCEENLCLQVFGGNLAFENPLEGIDVPWFSNDTPMAAAACRLTAKMDCDFLELMEKSVKCEISDINTHTIGFEVRDDQVSFVLVHQGNEDHCTCDNEVYKMDRQRSACVLIALDYFEEVYNELHAPRKASAPRVAKQPAAHDAGSKQQGGQGKPATGTKRRHSDRVEGLVVRGDGSRASGATMGEEIERVWVMTEAANESNGDADLAMFKKSRKKARRTE</sequence>
<proteinExistence type="predicted"/>
<comment type="caution">
    <text evidence="2">The sequence shown here is derived from an EMBL/GenBank/DDBJ whole genome shotgun (WGS) entry which is preliminary data.</text>
</comment>